<accession>A0ABW3MK48</accession>
<feature type="non-terminal residue" evidence="1">
    <location>
        <position position="234"/>
    </location>
</feature>
<name>A0ABW3MK48_9PSEU</name>
<evidence type="ECO:0008006" key="3">
    <source>
        <dbReference type="Google" id="ProtNLM"/>
    </source>
</evidence>
<sequence>LPVLALVAVAVNYDTFDLGPAEKANRQMGTTQAAIQWPYDGPVKQEPEYIRGYSDTTAGRNVPTDQDLLGHLPAGTTLLRNDTGSLRVHTLAGIGSVDTRMLDYTNPLARGILTQVSGHAPTTDDEVVLTPKASERIGDTVKLADDSKTYKVVGIVEDPTNLDASTIVLHPGALPTAGRDTITWFAATPNPLTWADVKQLNLAGITAVSRYVLANPPAPGDLYQTGITRNQAAL</sequence>
<dbReference type="EMBL" id="JBHTIS010003256">
    <property type="protein sequence ID" value="MFD1051003.1"/>
    <property type="molecule type" value="Genomic_DNA"/>
</dbReference>
<reference evidence="2" key="1">
    <citation type="journal article" date="2019" name="Int. J. Syst. Evol. Microbiol.">
        <title>The Global Catalogue of Microorganisms (GCM) 10K type strain sequencing project: providing services to taxonomists for standard genome sequencing and annotation.</title>
        <authorList>
            <consortium name="The Broad Institute Genomics Platform"/>
            <consortium name="The Broad Institute Genome Sequencing Center for Infectious Disease"/>
            <person name="Wu L."/>
            <person name="Ma J."/>
        </authorList>
    </citation>
    <scope>NUCLEOTIDE SEQUENCE [LARGE SCALE GENOMIC DNA]</scope>
    <source>
        <strain evidence="2">JCM 31486</strain>
    </source>
</reference>
<proteinExistence type="predicted"/>
<protein>
    <recommendedName>
        <fullName evidence="3">ABC transporter permease</fullName>
    </recommendedName>
</protein>
<evidence type="ECO:0000313" key="1">
    <source>
        <dbReference type="EMBL" id="MFD1051003.1"/>
    </source>
</evidence>
<dbReference type="Proteomes" id="UP001597045">
    <property type="component" value="Unassembled WGS sequence"/>
</dbReference>
<evidence type="ECO:0000313" key="2">
    <source>
        <dbReference type="Proteomes" id="UP001597045"/>
    </source>
</evidence>
<gene>
    <name evidence="1" type="ORF">ACFQ1S_38475</name>
</gene>
<organism evidence="1 2">
    <name type="scientific">Kibdelosporangium lantanae</name>
    <dbReference type="NCBI Taxonomy" id="1497396"/>
    <lineage>
        <taxon>Bacteria</taxon>
        <taxon>Bacillati</taxon>
        <taxon>Actinomycetota</taxon>
        <taxon>Actinomycetes</taxon>
        <taxon>Pseudonocardiales</taxon>
        <taxon>Pseudonocardiaceae</taxon>
        <taxon>Kibdelosporangium</taxon>
    </lineage>
</organism>
<comment type="caution">
    <text evidence="1">The sequence shown here is derived from an EMBL/GenBank/DDBJ whole genome shotgun (WGS) entry which is preliminary data.</text>
</comment>
<keyword evidence="2" id="KW-1185">Reference proteome</keyword>
<feature type="non-terminal residue" evidence="1">
    <location>
        <position position="1"/>
    </location>
</feature>